<evidence type="ECO:0000256" key="2">
    <source>
        <dbReference type="ARBA" id="ARBA00021162"/>
    </source>
</evidence>
<feature type="region of interest" description="Disordered" evidence="10">
    <location>
        <begin position="79"/>
        <end position="116"/>
    </location>
</feature>
<evidence type="ECO:0000256" key="1">
    <source>
        <dbReference type="ARBA" id="ARBA00004123"/>
    </source>
</evidence>
<keyword evidence="9" id="KW-0539">Nucleus</keyword>
<reference evidence="11" key="2">
    <citation type="submission" date="2020-01" db="EMBL/GenBank/DDBJ databases">
        <authorList>
            <person name="Korhonen P.K.K."/>
            <person name="Guangxu M.G."/>
            <person name="Wang T.W."/>
            <person name="Stroehlein A.J.S."/>
            <person name="Young N.D."/>
            <person name="Ang C.-S.A."/>
            <person name="Fernando D.W.F."/>
            <person name="Lu H.L."/>
            <person name="Taylor S.T."/>
            <person name="Ehtesham M.E.M."/>
            <person name="Najaraj S.H.N."/>
            <person name="Harsha G.H.G."/>
            <person name="Madugundu A.M."/>
            <person name="Renuse S.R."/>
            <person name="Holt D.H."/>
            <person name="Pandey A.P."/>
            <person name="Papenfuss A.P."/>
            <person name="Gasser R.B.G."/>
            <person name="Fischer K.F."/>
        </authorList>
    </citation>
    <scope>NUCLEOTIDE SEQUENCE</scope>
    <source>
        <strain evidence="11">SSS_KF_BRIS2020</strain>
    </source>
</reference>
<feature type="compositionally biased region" description="Polar residues" evidence="10">
    <location>
        <begin position="244"/>
        <end position="255"/>
    </location>
</feature>
<keyword evidence="4" id="KW-0597">Phosphoprotein</keyword>
<dbReference type="EnsemblMetazoa" id="SSS_5117s_mrna">
    <property type="protein sequence ID" value="KAF7488523.1"/>
    <property type="gene ID" value="SSS_5117"/>
</dbReference>
<dbReference type="PANTHER" id="PTHR12693:SF3">
    <property type="entry name" value="MENIN"/>
    <property type="match status" value="1"/>
</dbReference>
<feature type="region of interest" description="Disordered" evidence="10">
    <location>
        <begin position="1"/>
        <end position="33"/>
    </location>
</feature>
<protein>
    <recommendedName>
        <fullName evidence="2">Menin</fullName>
    </recommendedName>
</protein>
<keyword evidence="6" id="KW-0805">Transcription regulation</keyword>
<dbReference type="CDD" id="cd14456">
    <property type="entry name" value="Menin"/>
    <property type="match status" value="1"/>
</dbReference>
<dbReference type="GO" id="GO:0000976">
    <property type="term" value="F:transcription cis-regulatory region binding"/>
    <property type="evidence" value="ECO:0007669"/>
    <property type="project" value="TreeGrafter"/>
</dbReference>
<evidence type="ECO:0000313" key="13">
    <source>
        <dbReference type="Proteomes" id="UP000070412"/>
    </source>
</evidence>
<feature type="compositionally biased region" description="Polar residues" evidence="10">
    <location>
        <begin position="829"/>
        <end position="850"/>
    </location>
</feature>
<keyword evidence="13" id="KW-1185">Reference proteome</keyword>
<keyword evidence="5" id="KW-0156">Chromatin regulator</keyword>
<dbReference type="GO" id="GO:0045786">
    <property type="term" value="P:negative regulation of cell cycle"/>
    <property type="evidence" value="ECO:0007669"/>
    <property type="project" value="TreeGrafter"/>
</dbReference>
<proteinExistence type="predicted"/>
<evidence type="ECO:0000256" key="7">
    <source>
        <dbReference type="ARBA" id="ARBA00023125"/>
    </source>
</evidence>
<dbReference type="GO" id="GO:0006357">
    <property type="term" value="P:regulation of transcription by RNA polymerase II"/>
    <property type="evidence" value="ECO:0007669"/>
    <property type="project" value="TreeGrafter"/>
</dbReference>
<gene>
    <name evidence="11" type="ORF">SSS_5117</name>
</gene>
<keyword evidence="8" id="KW-0804">Transcription</keyword>
<accession>A0A834R262</accession>
<dbReference type="GO" id="GO:0006325">
    <property type="term" value="P:chromatin organization"/>
    <property type="evidence" value="ECO:0007669"/>
    <property type="project" value="UniProtKB-KW"/>
</dbReference>
<feature type="compositionally biased region" description="Basic and acidic residues" evidence="10">
    <location>
        <begin position="10"/>
        <end position="19"/>
    </location>
</feature>
<sequence>MANSNYHQSSSDKGDDGNHSQHNHHQIFPKANSIMSLRNRSFKVGATAGIETNTNPNTHDGNPSIIANDNSLLSLRKHKHQTDQLHHHPYDSKNLDDSENSLRRRSKRHQTPSTSAVCCRNCETTSNKSIKNLPKKEDEDKENHIHTPTTKRSLQSFFPLRTIGEVCDLFRYQIGPLSDAKKCSPNKQLNHDISPTNNHHRKKNSEPDLALLSIVIGLIEISITRGLYEDENDGIHSEEKCERSNSNLTNVPLTQKNNHSSNKSTNSITNCHSAGHYSPAEATPAPIVAMSNVIHSSMDIPIPTVYYENIETLLKKFQTHIKESIDLSKFPKKTSRELIKKISEVIWSNLHRSHYKDRAHLQTLYSYVTENKLDCYGVAYAVLAACQILGLDDVNLVMSEDHTWISFGEGETCEVTWHGKSAGEDRCGQPIPTDINCWLYLNGNTMTCDRHLIVATLVSAMNLSINALQDSKELAILQLHLLWILYDHGYLERYPMALGNLGDLEDICVDVVSRKHPIELFDEAIKSARKYYNDYHVYPYTYIGGYFFRNCRFKDALKSWADAAQIVSKYNYTRDDEEIYKEFQEISNDVIPHIMKNSTSCDSIIRDPECFAYLIRFYDGLCAWEEESPTPVLHIGWTRPIVSMISKFPFSTRFQVALKVGFNPETIYHDKEDDHEIENHNHFNQRERRSRRAASISFSTINNKNHQNGQPLEKSCENIAKDENESIPKPKNEIKYFKDHPIDHNNDEDKTLKRPAVFDHSKYDPDGLGFKNERKNTIVIERNPNDSSKQSVTIYLASKKFIGIKNLLVADKLNTSAIQLQLTAQSQVNMNKRSRLSSNSSMANKNLCTASTNSNNHHNQNHSSSSASNSNNHNSIH</sequence>
<organism evidence="11">
    <name type="scientific">Sarcoptes scabiei</name>
    <name type="common">Itch mite</name>
    <name type="synonym">Acarus scabiei</name>
    <dbReference type="NCBI Taxonomy" id="52283"/>
    <lineage>
        <taxon>Eukaryota</taxon>
        <taxon>Metazoa</taxon>
        <taxon>Ecdysozoa</taxon>
        <taxon>Arthropoda</taxon>
        <taxon>Chelicerata</taxon>
        <taxon>Arachnida</taxon>
        <taxon>Acari</taxon>
        <taxon>Acariformes</taxon>
        <taxon>Sarcoptiformes</taxon>
        <taxon>Astigmata</taxon>
        <taxon>Psoroptidia</taxon>
        <taxon>Sarcoptoidea</taxon>
        <taxon>Sarcoptidae</taxon>
        <taxon>Sarcoptinae</taxon>
        <taxon>Sarcoptes</taxon>
    </lineage>
</organism>
<dbReference type="Pfam" id="PF05053">
    <property type="entry name" value="Menin"/>
    <property type="match status" value="2"/>
</dbReference>
<dbReference type="GO" id="GO:0000785">
    <property type="term" value="C:chromatin"/>
    <property type="evidence" value="ECO:0007669"/>
    <property type="project" value="TreeGrafter"/>
</dbReference>
<feature type="compositionally biased region" description="Polar residues" evidence="10">
    <location>
        <begin position="185"/>
        <end position="197"/>
    </location>
</feature>
<dbReference type="GO" id="GO:0003682">
    <property type="term" value="F:chromatin binding"/>
    <property type="evidence" value="ECO:0007669"/>
    <property type="project" value="TreeGrafter"/>
</dbReference>
<feature type="compositionally biased region" description="Low complexity" evidence="10">
    <location>
        <begin position="256"/>
        <end position="266"/>
    </location>
</feature>
<comment type="subcellular location">
    <subcellularLocation>
        <location evidence="1">Nucleus</location>
    </subcellularLocation>
</comment>
<dbReference type="Proteomes" id="UP000070412">
    <property type="component" value="Unassembled WGS sequence"/>
</dbReference>
<evidence type="ECO:0000313" key="11">
    <source>
        <dbReference type="EMBL" id="KAF7488523.1"/>
    </source>
</evidence>
<feature type="compositionally biased region" description="Low complexity" evidence="10">
    <location>
        <begin position="851"/>
        <end position="877"/>
    </location>
</feature>
<evidence type="ECO:0000256" key="5">
    <source>
        <dbReference type="ARBA" id="ARBA00022853"/>
    </source>
</evidence>
<name>A0A834R262_SARSC</name>
<dbReference type="PANTHER" id="PTHR12693">
    <property type="entry name" value="MENIN"/>
    <property type="match status" value="1"/>
</dbReference>
<evidence type="ECO:0000256" key="9">
    <source>
        <dbReference type="ARBA" id="ARBA00023242"/>
    </source>
</evidence>
<evidence type="ECO:0000256" key="4">
    <source>
        <dbReference type="ARBA" id="ARBA00022553"/>
    </source>
</evidence>
<dbReference type="OrthoDB" id="5962932at2759"/>
<evidence type="ECO:0000313" key="12">
    <source>
        <dbReference type="EnsemblMetazoa" id="KAF7488523.1"/>
    </source>
</evidence>
<evidence type="ECO:0000256" key="3">
    <source>
        <dbReference type="ARBA" id="ARBA00022491"/>
    </source>
</evidence>
<reference evidence="12" key="3">
    <citation type="submission" date="2022-06" db="UniProtKB">
        <authorList>
            <consortium name="EnsemblMetazoa"/>
        </authorList>
    </citation>
    <scope>IDENTIFICATION</scope>
</reference>
<reference evidence="13" key="1">
    <citation type="journal article" date="2020" name="PLoS Negl. Trop. Dis.">
        <title>High-quality nuclear genome for Sarcoptes scabiei-A critical resource for a neglected parasite.</title>
        <authorList>
            <person name="Korhonen P.K."/>
            <person name="Gasser R.B."/>
            <person name="Ma G."/>
            <person name="Wang T."/>
            <person name="Stroehlein A.J."/>
            <person name="Young N.D."/>
            <person name="Ang C.S."/>
            <person name="Fernando D.D."/>
            <person name="Lu H.C."/>
            <person name="Taylor S."/>
            <person name="Reynolds S.L."/>
            <person name="Mofiz E."/>
            <person name="Najaraj S.H."/>
            <person name="Gowda H."/>
            <person name="Madugundu A."/>
            <person name="Renuse S."/>
            <person name="Holt D."/>
            <person name="Pandey A."/>
            <person name="Papenfuss A.T."/>
            <person name="Fischer K."/>
        </authorList>
    </citation>
    <scope>NUCLEOTIDE SEQUENCE [LARGE SCALE GENOMIC DNA]</scope>
</reference>
<evidence type="ECO:0000256" key="8">
    <source>
        <dbReference type="ARBA" id="ARBA00023163"/>
    </source>
</evidence>
<keyword evidence="3" id="KW-0678">Repressor</keyword>
<feature type="compositionally biased region" description="Basic and acidic residues" evidence="10">
    <location>
        <begin position="81"/>
        <end position="102"/>
    </location>
</feature>
<dbReference type="GO" id="GO:0035097">
    <property type="term" value="C:histone methyltransferase complex"/>
    <property type="evidence" value="ECO:0007669"/>
    <property type="project" value="TreeGrafter"/>
</dbReference>
<evidence type="ECO:0000256" key="6">
    <source>
        <dbReference type="ARBA" id="ARBA00023015"/>
    </source>
</evidence>
<feature type="region of interest" description="Disordered" evidence="10">
    <location>
        <begin position="829"/>
        <end position="877"/>
    </location>
</feature>
<dbReference type="AlphaFoldDB" id="A0A834R262"/>
<keyword evidence="7" id="KW-0238">DNA-binding</keyword>
<evidence type="ECO:0000256" key="10">
    <source>
        <dbReference type="SAM" id="MobiDB-lite"/>
    </source>
</evidence>
<dbReference type="GO" id="GO:0008285">
    <property type="term" value="P:negative regulation of cell population proliferation"/>
    <property type="evidence" value="ECO:0007669"/>
    <property type="project" value="TreeGrafter"/>
</dbReference>
<dbReference type="GO" id="GO:0000403">
    <property type="term" value="F:Y-form DNA binding"/>
    <property type="evidence" value="ECO:0007669"/>
    <property type="project" value="TreeGrafter"/>
</dbReference>
<dbReference type="EMBL" id="WVUK01000066">
    <property type="protein sequence ID" value="KAF7488523.1"/>
    <property type="molecule type" value="Genomic_DNA"/>
</dbReference>
<dbReference type="InterPro" id="IPR007747">
    <property type="entry name" value="Menin"/>
</dbReference>
<feature type="region of interest" description="Disordered" evidence="10">
    <location>
        <begin position="238"/>
        <end position="266"/>
    </location>
</feature>
<feature type="region of interest" description="Disordered" evidence="10">
    <location>
        <begin position="181"/>
        <end position="204"/>
    </location>
</feature>